<evidence type="ECO:0000313" key="3">
    <source>
        <dbReference type="EMBL" id="MBP3942673.1"/>
    </source>
</evidence>
<evidence type="ECO:0000256" key="1">
    <source>
        <dbReference type="ARBA" id="ARBA00023125"/>
    </source>
</evidence>
<dbReference type="PROSITE" id="PS50943">
    <property type="entry name" value="HTH_CROC1"/>
    <property type="match status" value="1"/>
</dbReference>
<gene>
    <name evidence="3" type="ORF">J5U18_03695</name>
</gene>
<dbReference type="Proteomes" id="UP000679691">
    <property type="component" value="Unassembled WGS sequence"/>
</dbReference>
<evidence type="ECO:0000313" key="4">
    <source>
        <dbReference type="Proteomes" id="UP000679691"/>
    </source>
</evidence>
<dbReference type="NCBIfam" id="TIGR02607">
    <property type="entry name" value="antidote_HigA"/>
    <property type="match status" value="1"/>
</dbReference>
<dbReference type="PANTHER" id="PTHR36924">
    <property type="entry name" value="ANTITOXIN HIGA-1"/>
    <property type="match status" value="1"/>
</dbReference>
<evidence type="ECO:0000259" key="2">
    <source>
        <dbReference type="PROSITE" id="PS50943"/>
    </source>
</evidence>
<dbReference type="AlphaFoldDB" id="A0A8T4H8H2"/>
<dbReference type="SUPFAM" id="SSF47413">
    <property type="entry name" value="lambda repressor-like DNA-binding domains"/>
    <property type="match status" value="1"/>
</dbReference>
<dbReference type="PANTHER" id="PTHR36924:SF1">
    <property type="entry name" value="ANTITOXIN HIGA-1"/>
    <property type="match status" value="1"/>
</dbReference>
<keyword evidence="1" id="KW-0238">DNA-binding</keyword>
<feature type="domain" description="HTH cro/C1-type" evidence="2">
    <location>
        <begin position="36"/>
        <end position="78"/>
    </location>
</feature>
<dbReference type="Gene3D" id="1.10.260.40">
    <property type="entry name" value="lambda repressor-like DNA-binding domains"/>
    <property type="match status" value="1"/>
</dbReference>
<organism evidence="3 4">
    <name type="scientific">Rhinopithecimicrobium faecis</name>
    <dbReference type="NCBI Taxonomy" id="2820698"/>
    <lineage>
        <taxon>Bacteria</taxon>
        <taxon>Pseudomonadati</taxon>
        <taxon>Bacteroidota</taxon>
        <taxon>Sphingobacteriia</taxon>
        <taxon>Sphingobacteriales</taxon>
        <taxon>Sphingobacteriaceae</taxon>
        <taxon>Rhinopithecimicrobium</taxon>
    </lineage>
</organism>
<comment type="caution">
    <text evidence="3">The sequence shown here is derived from an EMBL/GenBank/DDBJ whole genome shotgun (WGS) entry which is preliminary data.</text>
</comment>
<dbReference type="GO" id="GO:0003677">
    <property type="term" value="F:DNA binding"/>
    <property type="evidence" value="ECO:0007669"/>
    <property type="project" value="UniProtKB-KW"/>
</dbReference>
<dbReference type="EMBL" id="JAGKSB010000003">
    <property type="protein sequence ID" value="MBP3942673.1"/>
    <property type="molecule type" value="Genomic_DNA"/>
</dbReference>
<dbReference type="InterPro" id="IPR010982">
    <property type="entry name" value="Lambda_DNA-bd_dom_sf"/>
</dbReference>
<proteinExistence type="predicted"/>
<dbReference type="InterPro" id="IPR001387">
    <property type="entry name" value="Cro/C1-type_HTH"/>
</dbReference>
<dbReference type="CDD" id="cd00093">
    <property type="entry name" value="HTH_XRE"/>
    <property type="match status" value="1"/>
</dbReference>
<sequence>MNNQVFNSKGAEIEIEAFHPGEFLMEEIEFRQILKKDFANQIGIFPNNLSLIFAGKRDISAPLAIKIGKALGTSGEMWFNMQSAFNFKKAMQEEYEQAYRSSSKYSL</sequence>
<protein>
    <submittedName>
        <fullName evidence="3">HigA family addiction module antidote protein</fullName>
    </submittedName>
</protein>
<reference evidence="3" key="1">
    <citation type="submission" date="2021-03" db="EMBL/GenBank/DDBJ databases">
        <authorList>
            <person name="Lu T."/>
            <person name="Wang Q."/>
            <person name="Han X."/>
        </authorList>
    </citation>
    <scope>NUCLEOTIDE SEQUENCE</scope>
    <source>
        <strain evidence="3">WQ 2009</strain>
    </source>
</reference>
<accession>A0A8T4H8H2</accession>
<dbReference type="InterPro" id="IPR013430">
    <property type="entry name" value="Toxin_antidote_HigA"/>
</dbReference>
<keyword evidence="4" id="KW-1185">Reference proteome</keyword>
<name>A0A8T4H8H2_9SPHI</name>
<dbReference type="RefSeq" id="WP_353546155.1">
    <property type="nucleotide sequence ID" value="NZ_JAGKSB010000003.1"/>
</dbReference>